<evidence type="ECO:0000313" key="3">
    <source>
        <dbReference type="Proteomes" id="UP000762676"/>
    </source>
</evidence>
<feature type="compositionally biased region" description="Basic residues" evidence="1">
    <location>
        <begin position="696"/>
        <end position="706"/>
    </location>
</feature>
<feature type="non-terminal residue" evidence="2">
    <location>
        <position position="1"/>
    </location>
</feature>
<accession>A0AAV4H0V8</accession>
<protein>
    <submittedName>
        <fullName evidence="2">BA71V-M1249L</fullName>
    </submittedName>
</protein>
<sequence length="1269" mass="138996">KKGEPGASSAAVLPYSPNLVVALRRQLGAASAYHLSGAGAAVALDTAAAKLQTSGRIRAPATALTKAIVQVPSVGIELPTRAFVEFFVKRIAGVFPGVVATPEEFVFALTPLLDIFRVGAFAAYYHILTEGREALGAQRFLERTASAQAEREQLAALSSEIFAETALARHYTIIIEDKFGAGRAHKLSEVLALLGPTAADSPKVVLDQLHEREREIVTLEYENRRHEWEALSNNQCPHVRLAYRLRSAKSSKDAIDTLKALSAYFKRPQALAKPEWILCKNCGFRALCPHVEERIQMEARNCPYDAIRTRLMKYAVQYADRWDKDGSAVRDTYSYFCRICSECLAEFTGEDRTADILGAVGTLDDHIRKVIWTEAAKAANFLQFPVPVDPRKFASTAVDVCHPLLLVAEANLLKRRRRVASTFRSVGSDGSSSGDEETVDPRTHLYIALFVYAHILNLIRASYESTKDNNRRLGFEGVRPGAKMSVFAATILSTVLGNFAALIARIEDITPEFIANRFREAYRLVVGEKPPQELMPADEAKLIVAEITALNPVYHYIATAARIFGALPIERPLTPSAAKHEFETVLGRSLPEILENRGTDSDSELVQMLLGVRPTGRGVRRVVIEYPRGSDPLYVYNEAAVNFLLKMFRAPSATIKKTDMGPFDRAAALAKAAPACGDRCVVEAVGGRASQQAPQKKQKKPSRGKKPPGGALPYPVFNPRAFLRGAETALAPVASGLFLRSYELFTEYATEITSAEKMAAYQARLATARSSERGYLLARAAFAVKNYRQFGFTLSRRFGLHNDERPAVKHKIRLEDMAGPAVPLTYLYDEDGFPHSWANNRVRENIYIYLALHGEAADGSTPPLELTQSAIVDALETGMASGETTGPIHGRILFDVKCGTCGVLLSEISALSEKKTRRSLQALSESAAFFAFYDSRCPVDGFHEFPGSGSPCKKCGLEEALVSNHGEIGNAAKARAFYDKYLERYHEQRTVVTTTGGVIPAAAHSFADPTAEAIRNFGLFAKNWKFDYSLVVQAGKLIDTPVAVFEALGATEGRTYPDVLSGINAPSPPSSADDPRLLAADSDVRVFVSAYNRLRFVHRFPKPGLDTEAILREAKVPKHEYRTLAEALPDIFDSYCLKRVALAHFRPPADVLLFTIETLARMALTVASVDAEGKDWLSCLGLKFAQQTLREVIRSERLLAKNGPFNFQIFGVSDMGSGSGEDFAAGEFGDVGEDVLEQIDADAGEDGALDTFSLEGIDIDSDDPNLEPE</sequence>
<evidence type="ECO:0000256" key="1">
    <source>
        <dbReference type="SAM" id="MobiDB-lite"/>
    </source>
</evidence>
<comment type="caution">
    <text evidence="2">The sequence shown here is derived from an EMBL/GenBank/DDBJ whole genome shotgun (WGS) entry which is preliminary data.</text>
</comment>
<gene>
    <name evidence="2" type="ORF">ElyMa_002560900</name>
</gene>
<name>A0AAV4H0V8_9GAST</name>
<keyword evidence="3" id="KW-1185">Reference proteome</keyword>
<evidence type="ECO:0000313" key="2">
    <source>
        <dbReference type="EMBL" id="GFR90185.1"/>
    </source>
</evidence>
<feature type="region of interest" description="Disordered" evidence="1">
    <location>
        <begin position="687"/>
        <end position="712"/>
    </location>
</feature>
<dbReference type="EMBL" id="BMAT01005274">
    <property type="protein sequence ID" value="GFR90185.1"/>
    <property type="molecule type" value="Genomic_DNA"/>
</dbReference>
<organism evidence="2 3">
    <name type="scientific">Elysia marginata</name>
    <dbReference type="NCBI Taxonomy" id="1093978"/>
    <lineage>
        <taxon>Eukaryota</taxon>
        <taxon>Metazoa</taxon>
        <taxon>Spiralia</taxon>
        <taxon>Lophotrochozoa</taxon>
        <taxon>Mollusca</taxon>
        <taxon>Gastropoda</taxon>
        <taxon>Heterobranchia</taxon>
        <taxon>Euthyneura</taxon>
        <taxon>Panpulmonata</taxon>
        <taxon>Sacoglossa</taxon>
        <taxon>Placobranchoidea</taxon>
        <taxon>Plakobranchidae</taxon>
        <taxon>Elysia</taxon>
    </lineage>
</organism>
<dbReference type="AlphaFoldDB" id="A0AAV4H0V8"/>
<dbReference type="Proteomes" id="UP000762676">
    <property type="component" value="Unassembled WGS sequence"/>
</dbReference>
<proteinExistence type="predicted"/>
<reference evidence="2 3" key="1">
    <citation type="journal article" date="2021" name="Elife">
        <title>Chloroplast acquisition without the gene transfer in kleptoplastic sea slugs, Plakobranchus ocellatus.</title>
        <authorList>
            <person name="Maeda T."/>
            <person name="Takahashi S."/>
            <person name="Yoshida T."/>
            <person name="Shimamura S."/>
            <person name="Takaki Y."/>
            <person name="Nagai Y."/>
            <person name="Toyoda A."/>
            <person name="Suzuki Y."/>
            <person name="Arimoto A."/>
            <person name="Ishii H."/>
            <person name="Satoh N."/>
            <person name="Nishiyama T."/>
            <person name="Hasebe M."/>
            <person name="Maruyama T."/>
            <person name="Minagawa J."/>
            <person name="Obokata J."/>
            <person name="Shigenobu S."/>
        </authorList>
    </citation>
    <scope>NUCLEOTIDE SEQUENCE [LARGE SCALE GENOMIC DNA]</scope>
</reference>